<sequence>MFSIPRSVIKTFCPGSRGLASLPVRRPRRFWDLHVPEATWDYRPRRVLHPKQPGRSHERARSWVSIPDANLPEPWTCNWAHWPYWAASQPLEATLPTHYALSDAPLTPVMFNSTNATATTVFAGHRQRSPRRCTPSREHFLLWREAFIEQADWNRMEQMQPARWVHIKGDSVSPPTSHIIGARSGTCAPHRSRPKQGTFGYTPRQLKHYGIKDNLHRVSEWPRILDSELPEPWSCEWDAFIDSFNWYEEPQLDLVERYGHALAGFVPALFVPLDPYRGDTVLCPPGGAGTYYLWGSEILQWDLAPGPPTSVSEMQLFRGIFASVEHFVRTADWNRLEGRSTDRGIEAQLVPRPPNVPKKIPPGCTRGNHKAAERREQPSSKSAQQTNSPQRTPSAREHVLASNLTAPSRRQTAGIVAQNVAVMYLWPTMEQLWSTLQGCLVLHRLA</sequence>
<evidence type="ECO:0000313" key="3">
    <source>
        <dbReference type="Proteomes" id="UP001221757"/>
    </source>
</evidence>
<dbReference type="AlphaFoldDB" id="A0AAD7DLF5"/>
<protein>
    <submittedName>
        <fullName evidence="2">Uncharacterized protein</fullName>
    </submittedName>
</protein>
<feature type="compositionally biased region" description="Polar residues" evidence="1">
    <location>
        <begin position="379"/>
        <end position="393"/>
    </location>
</feature>
<dbReference type="EMBL" id="JARKIE010000041">
    <property type="protein sequence ID" value="KAJ7694560.1"/>
    <property type="molecule type" value="Genomic_DNA"/>
</dbReference>
<evidence type="ECO:0000313" key="2">
    <source>
        <dbReference type="EMBL" id="KAJ7694560.1"/>
    </source>
</evidence>
<evidence type="ECO:0000256" key="1">
    <source>
        <dbReference type="SAM" id="MobiDB-lite"/>
    </source>
</evidence>
<organism evidence="2 3">
    <name type="scientific">Mycena rosella</name>
    <name type="common">Pink bonnet</name>
    <name type="synonym">Agaricus rosellus</name>
    <dbReference type="NCBI Taxonomy" id="1033263"/>
    <lineage>
        <taxon>Eukaryota</taxon>
        <taxon>Fungi</taxon>
        <taxon>Dikarya</taxon>
        <taxon>Basidiomycota</taxon>
        <taxon>Agaricomycotina</taxon>
        <taxon>Agaricomycetes</taxon>
        <taxon>Agaricomycetidae</taxon>
        <taxon>Agaricales</taxon>
        <taxon>Marasmiineae</taxon>
        <taxon>Mycenaceae</taxon>
        <taxon>Mycena</taxon>
    </lineage>
</organism>
<dbReference type="Proteomes" id="UP001221757">
    <property type="component" value="Unassembled WGS sequence"/>
</dbReference>
<keyword evidence="3" id="KW-1185">Reference proteome</keyword>
<name>A0AAD7DLF5_MYCRO</name>
<feature type="compositionally biased region" description="Pro residues" evidence="1">
    <location>
        <begin position="351"/>
        <end position="360"/>
    </location>
</feature>
<gene>
    <name evidence="2" type="ORF">B0H17DRAFT_1131866</name>
</gene>
<accession>A0AAD7DLF5</accession>
<comment type="caution">
    <text evidence="2">The sequence shown here is derived from an EMBL/GenBank/DDBJ whole genome shotgun (WGS) entry which is preliminary data.</text>
</comment>
<proteinExistence type="predicted"/>
<reference evidence="2" key="1">
    <citation type="submission" date="2023-03" db="EMBL/GenBank/DDBJ databases">
        <title>Massive genome expansion in bonnet fungi (Mycena s.s.) driven by repeated elements and novel gene families across ecological guilds.</title>
        <authorList>
            <consortium name="Lawrence Berkeley National Laboratory"/>
            <person name="Harder C.B."/>
            <person name="Miyauchi S."/>
            <person name="Viragh M."/>
            <person name="Kuo A."/>
            <person name="Thoen E."/>
            <person name="Andreopoulos B."/>
            <person name="Lu D."/>
            <person name="Skrede I."/>
            <person name="Drula E."/>
            <person name="Henrissat B."/>
            <person name="Morin E."/>
            <person name="Kohler A."/>
            <person name="Barry K."/>
            <person name="LaButti K."/>
            <person name="Morin E."/>
            <person name="Salamov A."/>
            <person name="Lipzen A."/>
            <person name="Mereny Z."/>
            <person name="Hegedus B."/>
            <person name="Baldrian P."/>
            <person name="Stursova M."/>
            <person name="Weitz H."/>
            <person name="Taylor A."/>
            <person name="Grigoriev I.V."/>
            <person name="Nagy L.G."/>
            <person name="Martin F."/>
            <person name="Kauserud H."/>
        </authorList>
    </citation>
    <scope>NUCLEOTIDE SEQUENCE</scope>
    <source>
        <strain evidence="2">CBHHK067</strain>
    </source>
</reference>
<feature type="region of interest" description="Disordered" evidence="1">
    <location>
        <begin position="344"/>
        <end position="397"/>
    </location>
</feature>